<dbReference type="RefSeq" id="WP_319931109.1">
    <property type="nucleotide sequence ID" value="NZ_VCDN01000064.1"/>
</dbReference>
<evidence type="ECO:0000313" key="1">
    <source>
        <dbReference type="EMBL" id="MDX7988708.1"/>
    </source>
</evidence>
<keyword evidence="2" id="KW-1185">Reference proteome</keyword>
<organism evidence="1 2">
    <name type="scientific">Xenorhabdus santafensis</name>
    <dbReference type="NCBI Taxonomy" id="2582833"/>
    <lineage>
        <taxon>Bacteria</taxon>
        <taxon>Pseudomonadati</taxon>
        <taxon>Pseudomonadota</taxon>
        <taxon>Gammaproteobacteria</taxon>
        <taxon>Enterobacterales</taxon>
        <taxon>Morganellaceae</taxon>
        <taxon>Xenorhabdus</taxon>
    </lineage>
</organism>
<protein>
    <submittedName>
        <fullName evidence="1">Uncharacterized protein</fullName>
    </submittedName>
</protein>
<dbReference type="Proteomes" id="UP001271890">
    <property type="component" value="Unassembled WGS sequence"/>
</dbReference>
<accession>A0ABU4SD44</accession>
<evidence type="ECO:0000313" key="2">
    <source>
        <dbReference type="Proteomes" id="UP001271890"/>
    </source>
</evidence>
<proteinExistence type="predicted"/>
<reference evidence="2" key="1">
    <citation type="journal article" date="2024" name="Toxins">
        <title>Genome Sequence Analysis of Native Xenorhabdus Strains Isolated from Entomopathogenic Nematodes in Argentina.</title>
        <authorList>
            <person name="Palma L."/>
            <person name="Frizzo L."/>
            <person name="Kaiser S."/>
            <person name="Berry C."/>
            <person name="Caballero P."/>
            <person name="Bode H.B."/>
            <person name="Del Valle E.E."/>
        </authorList>
    </citation>
    <scope>NUCLEOTIDE SEQUENCE [LARGE SCALE GENOMIC DNA]</scope>
    <source>
        <strain evidence="2">12</strain>
    </source>
</reference>
<gene>
    <name evidence="1" type="ORF">FE392_15460</name>
</gene>
<dbReference type="EMBL" id="VCDN01000064">
    <property type="protein sequence ID" value="MDX7988708.1"/>
    <property type="molecule type" value="Genomic_DNA"/>
</dbReference>
<comment type="caution">
    <text evidence="1">The sequence shown here is derived from an EMBL/GenBank/DDBJ whole genome shotgun (WGS) entry which is preliminary data.</text>
</comment>
<sequence length="256" mass="29621">MEMKDILQETLQATQSTFTGGSFNVDYYDSDILPIEKRPLYTEEAMSEKFNKFDALYKRVLEPSGPLIHKDVYRYLNENKNKNLVGNCMLYSMFAFYHLAEIHKNSLVDLFYHQGIDYTEYKSLLTIQVACLQAPYSHAFVMICPPSKIDARTRVFTTFAPNIYPENTWICDPWADIACRAVDYNDKWKIKMAQSNYEGKMFLLYSSKEVYENTGSTRGCNSSPLGKYNYSSIQMGTKSISDIITLFPDGHFEINR</sequence>
<name>A0ABU4SD44_9GAMM</name>